<keyword evidence="1" id="KW-1133">Transmembrane helix</keyword>
<evidence type="ECO:0000256" key="1">
    <source>
        <dbReference type="SAM" id="Phobius"/>
    </source>
</evidence>
<keyword evidence="4" id="KW-1185">Reference proteome</keyword>
<dbReference type="Pfam" id="PF13185">
    <property type="entry name" value="GAF_2"/>
    <property type="match status" value="1"/>
</dbReference>
<evidence type="ECO:0000259" key="2">
    <source>
        <dbReference type="PROSITE" id="PS50887"/>
    </source>
</evidence>
<dbReference type="Gene3D" id="3.30.70.270">
    <property type="match status" value="1"/>
</dbReference>
<gene>
    <name evidence="3" type="ORF">VVD49_05590</name>
</gene>
<dbReference type="PROSITE" id="PS50887">
    <property type="entry name" value="GGDEF"/>
    <property type="match status" value="1"/>
</dbReference>
<dbReference type="SMART" id="SM00091">
    <property type="entry name" value="PAS"/>
    <property type="match status" value="1"/>
</dbReference>
<dbReference type="InterPro" id="IPR035965">
    <property type="entry name" value="PAS-like_dom_sf"/>
</dbReference>
<dbReference type="SUPFAM" id="SSF55785">
    <property type="entry name" value="PYP-like sensor domain (PAS domain)"/>
    <property type="match status" value="1"/>
</dbReference>
<keyword evidence="3" id="KW-0548">Nucleotidyltransferase</keyword>
<dbReference type="Pfam" id="PF05227">
    <property type="entry name" value="CHASE3"/>
    <property type="match status" value="1"/>
</dbReference>
<evidence type="ECO:0000313" key="4">
    <source>
        <dbReference type="Proteomes" id="UP001331561"/>
    </source>
</evidence>
<organism evidence="3 4">
    <name type="scientific">Uliginosibacterium silvisoli</name>
    <dbReference type="NCBI Taxonomy" id="3114758"/>
    <lineage>
        <taxon>Bacteria</taxon>
        <taxon>Pseudomonadati</taxon>
        <taxon>Pseudomonadota</taxon>
        <taxon>Betaproteobacteria</taxon>
        <taxon>Rhodocyclales</taxon>
        <taxon>Zoogloeaceae</taxon>
        <taxon>Uliginosibacterium</taxon>
    </lineage>
</organism>
<dbReference type="PANTHER" id="PTHR46663:SF4">
    <property type="entry name" value="DIGUANYLATE CYCLASE DGCT-RELATED"/>
    <property type="match status" value="1"/>
</dbReference>
<protein>
    <submittedName>
        <fullName evidence="3">Diguanylate cyclase</fullName>
        <ecNumber evidence="3">2.7.7.65</ecNumber>
    </submittedName>
</protein>
<dbReference type="InterPro" id="IPR043128">
    <property type="entry name" value="Rev_trsase/Diguanyl_cyclase"/>
</dbReference>
<dbReference type="InterPro" id="IPR003018">
    <property type="entry name" value="GAF"/>
</dbReference>
<dbReference type="NCBIfam" id="TIGR00229">
    <property type="entry name" value="sensory_box"/>
    <property type="match status" value="1"/>
</dbReference>
<dbReference type="InterPro" id="IPR013656">
    <property type="entry name" value="PAS_4"/>
</dbReference>
<dbReference type="InterPro" id="IPR007891">
    <property type="entry name" value="CHASE3"/>
</dbReference>
<dbReference type="Gene3D" id="3.30.450.20">
    <property type="entry name" value="PAS domain"/>
    <property type="match status" value="1"/>
</dbReference>
<reference evidence="3 4" key="1">
    <citation type="submission" date="2024-01" db="EMBL/GenBank/DDBJ databases">
        <title>Uliginosibacterium soil sp. nov.</title>
        <authorList>
            <person name="Lv Y."/>
        </authorList>
    </citation>
    <scope>NUCLEOTIDE SEQUENCE [LARGE SCALE GENOMIC DNA]</scope>
    <source>
        <strain evidence="3 4">H3</strain>
    </source>
</reference>
<dbReference type="SUPFAM" id="SSF55073">
    <property type="entry name" value="Nucleotide cyclase"/>
    <property type="match status" value="1"/>
</dbReference>
<dbReference type="InterPro" id="IPR052163">
    <property type="entry name" value="DGC-Regulatory_Protein"/>
</dbReference>
<feature type="domain" description="GGDEF" evidence="2">
    <location>
        <begin position="565"/>
        <end position="698"/>
    </location>
</feature>
<keyword evidence="1" id="KW-0812">Transmembrane</keyword>
<dbReference type="InterPro" id="IPR000160">
    <property type="entry name" value="GGDEF_dom"/>
</dbReference>
<dbReference type="Pfam" id="PF00990">
    <property type="entry name" value="GGDEF"/>
    <property type="match status" value="1"/>
</dbReference>
<keyword evidence="1" id="KW-0472">Membrane</keyword>
<dbReference type="RefSeq" id="WP_327598147.1">
    <property type="nucleotide sequence ID" value="NZ_JAYXHS010000001.1"/>
</dbReference>
<dbReference type="NCBIfam" id="TIGR00254">
    <property type="entry name" value="GGDEF"/>
    <property type="match status" value="1"/>
</dbReference>
<dbReference type="PANTHER" id="PTHR46663">
    <property type="entry name" value="DIGUANYLATE CYCLASE DGCT-RELATED"/>
    <property type="match status" value="1"/>
</dbReference>
<dbReference type="EC" id="2.7.7.65" evidence="3"/>
<keyword evidence="3" id="KW-0808">Transferase</keyword>
<dbReference type="CDD" id="cd19410">
    <property type="entry name" value="HK9-like_sensor"/>
    <property type="match status" value="1"/>
</dbReference>
<comment type="caution">
    <text evidence="3">The sequence shown here is derived from an EMBL/GenBank/DDBJ whole genome shotgun (WGS) entry which is preliminary data.</text>
</comment>
<dbReference type="Gene3D" id="3.30.450.40">
    <property type="match status" value="1"/>
</dbReference>
<dbReference type="InterPro" id="IPR029787">
    <property type="entry name" value="Nucleotide_cyclase"/>
</dbReference>
<feature type="transmembrane region" description="Helical" evidence="1">
    <location>
        <begin position="177"/>
        <end position="196"/>
    </location>
</feature>
<dbReference type="SMART" id="SM00065">
    <property type="entry name" value="GAF"/>
    <property type="match status" value="1"/>
</dbReference>
<dbReference type="SUPFAM" id="SSF55781">
    <property type="entry name" value="GAF domain-like"/>
    <property type="match status" value="1"/>
</dbReference>
<accession>A0ABU6K0I9</accession>
<dbReference type="GO" id="GO:0052621">
    <property type="term" value="F:diguanylate cyclase activity"/>
    <property type="evidence" value="ECO:0007669"/>
    <property type="project" value="UniProtKB-EC"/>
</dbReference>
<dbReference type="InterPro" id="IPR000014">
    <property type="entry name" value="PAS"/>
</dbReference>
<proteinExistence type="predicted"/>
<dbReference type="InterPro" id="IPR029016">
    <property type="entry name" value="GAF-like_dom_sf"/>
</dbReference>
<dbReference type="CDD" id="cd01949">
    <property type="entry name" value="GGDEF"/>
    <property type="match status" value="1"/>
</dbReference>
<dbReference type="CDD" id="cd00130">
    <property type="entry name" value="PAS"/>
    <property type="match status" value="1"/>
</dbReference>
<dbReference type="SMART" id="SM00267">
    <property type="entry name" value="GGDEF"/>
    <property type="match status" value="1"/>
</dbReference>
<dbReference type="Pfam" id="PF08448">
    <property type="entry name" value="PAS_4"/>
    <property type="match status" value="1"/>
</dbReference>
<dbReference type="Proteomes" id="UP001331561">
    <property type="component" value="Unassembled WGS sequence"/>
</dbReference>
<sequence>MNKRLRLAFLIGLVVLVINTIVPFVLAQRVVERQTTANEIAADVDQLNQLLGAYKDAETGQRGFVLSGLREFLEPYIAGRGIVNLLLPEIAQRLTTTHNEATVHTLWQLDQQASTYQREQIAMRAASKLATDEDFLRGKQIMDALRTLIGKQIDDANMKSAAAQASARDLERRTRDISAIIAILDMLLLGASFWFAMRLLRNEQYAAEATEMANQHLLTEGGLRHAAMQKLEIQADKLNKIIDTQTALAQTALNLEGFLPLVVERMLQITPATGAVVEMVEDDELVYVAASGGVAEYVGLRLKRGTSLSGLCIASGTVTISEDAYNDPRVNREAARKIGSAAMVVAPLFRAGIAVGVLKIISSTAHAFSEEDVQTLRLVAGLLGAALGDRLAFETNAALLEERSRALAALSQQQSLLRSITDDIPGLVAAVDNEERFQYWNRHYLEMLGREPALGQTIHEFLGDEHYARVQRHIVKVQTGQSVEYENMLMTMDGARHVQGHFIPQRDAQGTQTGFCIIAWDINALKEREMKWQAKALVDELTGACNRFCFVEMLGQVLQRRRGAAPIAVLYLDIDHFKRINDTWGHATGDSMLKAFADALRRALRASDVLGRMGGDEFCILLDRIGPTENAGRIAEKILAEVSGIHTRNHNLPAVTTSIGIAYIEGPAPKAEDIIALADAALYEAKQGGRNQFAMRRPTTGPAATAAA</sequence>
<dbReference type="EMBL" id="JAYXHS010000001">
    <property type="protein sequence ID" value="MEC5385186.1"/>
    <property type="molecule type" value="Genomic_DNA"/>
</dbReference>
<evidence type="ECO:0000313" key="3">
    <source>
        <dbReference type="EMBL" id="MEC5385186.1"/>
    </source>
</evidence>
<name>A0ABU6K0I9_9RHOO</name>